<evidence type="ECO:0000313" key="1">
    <source>
        <dbReference type="EMBL" id="ADG72084.1"/>
    </source>
</evidence>
<accession>D5U3K2</accession>
<dbReference type="Proteomes" id="UP000001915">
    <property type="component" value="Chromosome"/>
</dbReference>
<dbReference type="HOGENOM" id="CLU_1640560_0_0_12"/>
<name>D5U3K2_BRAM5</name>
<evidence type="ECO:0000313" key="2">
    <source>
        <dbReference type="Proteomes" id="UP000001915"/>
    </source>
</evidence>
<organism evidence="1 2">
    <name type="scientific">Brachyspira murdochii (strain ATCC 51284 / DSM 12563 / 56-150)</name>
    <name type="common">Serpulina murdochii</name>
    <dbReference type="NCBI Taxonomy" id="526224"/>
    <lineage>
        <taxon>Bacteria</taxon>
        <taxon>Pseudomonadati</taxon>
        <taxon>Spirochaetota</taxon>
        <taxon>Spirochaetia</taxon>
        <taxon>Brachyspirales</taxon>
        <taxon>Brachyspiraceae</taxon>
        <taxon>Brachyspira</taxon>
    </lineage>
</organism>
<reference evidence="1 2" key="1">
    <citation type="journal article" date="2010" name="Stand. Genomic Sci.">
        <title>Complete genome sequence of Brachyspira murdochii type strain (56-150).</title>
        <authorList>
            <person name="Pati A."/>
            <person name="Sikorski J."/>
            <person name="Gronow S."/>
            <person name="Munk C."/>
            <person name="Lapidus A."/>
            <person name="Copeland A."/>
            <person name="Glavina Del Tio T."/>
            <person name="Nolan M."/>
            <person name="Lucas S."/>
            <person name="Chen F."/>
            <person name="Tice H."/>
            <person name="Cheng J.F."/>
            <person name="Han C."/>
            <person name="Detter J.C."/>
            <person name="Bruce D."/>
            <person name="Tapia R."/>
            <person name="Goodwin L."/>
            <person name="Pitluck S."/>
            <person name="Liolios K."/>
            <person name="Ivanova N."/>
            <person name="Mavromatis K."/>
            <person name="Mikhailova N."/>
            <person name="Chen A."/>
            <person name="Palaniappan K."/>
            <person name="Land M."/>
            <person name="Hauser L."/>
            <person name="Chang Y.J."/>
            <person name="Jeffries C.D."/>
            <person name="Spring S."/>
            <person name="Rohde M."/>
            <person name="Goker M."/>
            <person name="Bristow J."/>
            <person name="Eisen J.A."/>
            <person name="Markowitz V."/>
            <person name="Hugenholtz P."/>
            <person name="Kyrpides N.C."/>
            <person name="Klenk H.P."/>
        </authorList>
    </citation>
    <scope>NUCLEOTIDE SEQUENCE [LARGE SCALE GENOMIC DNA]</scope>
    <source>
        <strain evidence="2">ATCC 51284 / DSM 12563 / 56-150</strain>
    </source>
</reference>
<dbReference type="EMBL" id="CP001959">
    <property type="protein sequence ID" value="ADG72084.1"/>
    <property type="molecule type" value="Genomic_DNA"/>
</dbReference>
<dbReference type="AlphaFoldDB" id="D5U3K2"/>
<protein>
    <submittedName>
        <fullName evidence="1">Uncharacterized protein</fullName>
    </submittedName>
</protein>
<dbReference type="KEGG" id="brm:Bmur_2007"/>
<gene>
    <name evidence="1" type="ordered locus">Bmur_2007</name>
</gene>
<dbReference type="RefSeq" id="WP_013114456.1">
    <property type="nucleotide sequence ID" value="NC_014150.1"/>
</dbReference>
<sequence length="173" mass="20184">MKKIIKFNLLIFLFISVFSIPLFAKWEINIDNDLMFIMNFDNKYESVLDTSIADNWLSAYDNHQIAVVLLYSDKIISENELYLRIKKKSNNYITYSISDKDVIEDNESTYIGIGINTDDGIRANNLINILLDSLEVELYSNDELLGYFNLKGLREALEENLGDTEWYIQKIKN</sequence>
<proteinExistence type="predicted"/>
<dbReference type="OrthoDB" id="307843at2"/>